<gene>
    <name evidence="2" type="ORF">SAMN02787113_04736</name>
</gene>
<feature type="transmembrane region" description="Helical" evidence="1">
    <location>
        <begin position="6"/>
        <end position="23"/>
    </location>
</feature>
<dbReference type="Proteomes" id="UP000199410">
    <property type="component" value="Unassembled WGS sequence"/>
</dbReference>
<sequence length="219" mass="25756">MIFALLDNATAFFLSLPLLLIYLKSKPQGESTWRWSMPLWIFNYLGIRYFVSFGELFWVVLCWQLLFLWPLSITMYIHLFNKEKNWAFYIGLKKKYVLIIGSFMVLFGGTLVYSLFQANHQVIAFHRQVMAEIESNPDRQDYLMHHTIAPSTLLGVADDIAEVRKGKIVASTLPWRSKVIVHMDNWQKEFTYVRFYDGWKLDGLYSENITIMNKGESDN</sequence>
<feature type="transmembrane region" description="Helical" evidence="1">
    <location>
        <begin position="57"/>
        <end position="77"/>
    </location>
</feature>
<proteinExistence type="predicted"/>
<protein>
    <submittedName>
        <fullName evidence="2">Uncharacterized protein</fullName>
    </submittedName>
</protein>
<accession>A0A1H9SIV1</accession>
<organism evidence="2 3">
    <name type="scientific">Lysinibacillus fusiformis</name>
    <dbReference type="NCBI Taxonomy" id="28031"/>
    <lineage>
        <taxon>Bacteria</taxon>
        <taxon>Bacillati</taxon>
        <taxon>Bacillota</taxon>
        <taxon>Bacilli</taxon>
        <taxon>Bacillales</taxon>
        <taxon>Bacillaceae</taxon>
        <taxon>Lysinibacillus</taxon>
    </lineage>
</organism>
<evidence type="ECO:0000256" key="1">
    <source>
        <dbReference type="SAM" id="Phobius"/>
    </source>
</evidence>
<feature type="transmembrane region" description="Helical" evidence="1">
    <location>
        <begin position="35"/>
        <end position="51"/>
    </location>
</feature>
<feature type="transmembrane region" description="Helical" evidence="1">
    <location>
        <begin position="97"/>
        <end position="116"/>
    </location>
</feature>
<reference evidence="2 3" key="1">
    <citation type="submission" date="2016-10" db="EMBL/GenBank/DDBJ databases">
        <authorList>
            <person name="Varghese N."/>
            <person name="Submissions S."/>
        </authorList>
    </citation>
    <scope>NUCLEOTIDE SEQUENCE [LARGE SCALE GENOMIC DNA]</scope>
    <source>
        <strain evidence="2 3">TC-13</strain>
    </source>
</reference>
<name>A0A1H9SIV1_9BACI</name>
<dbReference type="EMBL" id="FOEL01000029">
    <property type="protein sequence ID" value="SER84881.1"/>
    <property type="molecule type" value="Genomic_DNA"/>
</dbReference>
<dbReference type="AlphaFoldDB" id="A0A1H9SIV1"/>
<evidence type="ECO:0000313" key="2">
    <source>
        <dbReference type="EMBL" id="SER84881.1"/>
    </source>
</evidence>
<keyword evidence="1" id="KW-0812">Transmembrane</keyword>
<evidence type="ECO:0000313" key="3">
    <source>
        <dbReference type="Proteomes" id="UP000199410"/>
    </source>
</evidence>
<comment type="caution">
    <text evidence="2">The sequence shown here is derived from an EMBL/GenBank/DDBJ whole genome shotgun (WGS) entry which is preliminary data.</text>
</comment>
<keyword evidence="1" id="KW-0472">Membrane</keyword>
<keyword evidence="1" id="KW-1133">Transmembrane helix</keyword>